<evidence type="ECO:0000313" key="8">
    <source>
        <dbReference type="Proteomes" id="UP001529491"/>
    </source>
</evidence>
<evidence type="ECO:0000256" key="5">
    <source>
        <dbReference type="ARBA" id="ARBA00023211"/>
    </source>
</evidence>
<dbReference type="PROSITE" id="PS00631">
    <property type="entry name" value="CYTOSOL_AP"/>
    <property type="match status" value="1"/>
</dbReference>
<dbReference type="Proteomes" id="UP001529491">
    <property type="component" value="Chromosome"/>
</dbReference>
<evidence type="ECO:0000256" key="4">
    <source>
        <dbReference type="ARBA" id="ARBA00022801"/>
    </source>
</evidence>
<dbReference type="Pfam" id="PF00883">
    <property type="entry name" value="Peptidase_M17"/>
    <property type="match status" value="1"/>
</dbReference>
<keyword evidence="2 7" id="KW-0031">Aminopeptidase</keyword>
<proteinExistence type="inferred from homology"/>
<reference evidence="7 8" key="1">
    <citation type="submission" date="2023-10" db="EMBL/GenBank/DDBJ databases">
        <title>Complete genome sequence of Shewanella sp. DAU334.</title>
        <authorList>
            <person name="Lee Y.-S."/>
            <person name="Jeong H.-R."/>
            <person name="Hwang E.-J."/>
            <person name="Choi Y.-L."/>
            <person name="Kim G.-D."/>
        </authorList>
    </citation>
    <scope>NUCLEOTIDE SEQUENCE [LARGE SCALE GENOMIC DNA]</scope>
    <source>
        <strain evidence="7 8">DAU334</strain>
    </source>
</reference>
<dbReference type="EMBL" id="CP136522">
    <property type="protein sequence ID" value="WOT05985.1"/>
    <property type="molecule type" value="Genomic_DNA"/>
</dbReference>
<dbReference type="GO" id="GO:0004177">
    <property type="term" value="F:aminopeptidase activity"/>
    <property type="evidence" value="ECO:0007669"/>
    <property type="project" value="UniProtKB-KW"/>
</dbReference>
<dbReference type="PRINTS" id="PR00481">
    <property type="entry name" value="LAMNOPPTDASE"/>
</dbReference>
<evidence type="ECO:0000313" key="7">
    <source>
        <dbReference type="EMBL" id="WOT05985.1"/>
    </source>
</evidence>
<dbReference type="PANTHER" id="PTHR11963:SF48">
    <property type="entry name" value="DIPEPTIDASE B, ISOFORM A"/>
    <property type="match status" value="1"/>
</dbReference>
<protein>
    <submittedName>
        <fullName evidence="7">Leucyl aminopeptidase family protein</fullName>
    </submittedName>
</protein>
<dbReference type="PANTHER" id="PTHR11963">
    <property type="entry name" value="LEUCINE AMINOPEPTIDASE-RELATED"/>
    <property type="match status" value="1"/>
</dbReference>
<feature type="domain" description="Cytosol aminopeptidase" evidence="6">
    <location>
        <begin position="340"/>
        <end position="347"/>
    </location>
</feature>
<evidence type="ECO:0000256" key="2">
    <source>
        <dbReference type="ARBA" id="ARBA00022438"/>
    </source>
</evidence>
<keyword evidence="3" id="KW-0645">Protease</keyword>
<gene>
    <name evidence="7" type="ORF">RGE70_04000</name>
</gene>
<sequence>MALIKFVDVADQDAIFEGSGWDALVVVTADLTSIAVEEVALLADHGSKVDQRVGKSVTLLFAPGIAGGRLVIAPVLKATDEYEDVRVFADAAQQGIKVAKEAGAKRPLLLVNGIADQRYKKAEAVAALACGQALWQALERREAGAADPELECIGLLSGANNASMLTAIEAGRGLARDLCGTEPERMSAPAFADYCVAAFTGSGVELSVVEDRDILERDYPLLSAVGRASFAVSRHQPRVVKLEYIGEGEIERTYLFAGKGVVYDTGGADIKVAGSMAGMSRDKGGAAAVAGLLKTISMLKPKGIRVVAELGLVRNSIGSEAFVTDEIIMSHAGQRVRIGNTDAEGRLVLADLMSQLRITAHSAVKPEMFSVATLTGHVVRCFGGYTAAVENSVAKQAQVADRMQRQAATWGEPIEVSQLRRDDFSKIIDPSGAADMLSSNNAPSSITARGHQYPAAFLIKASGLSSHGVNSALPIAYTHLDIAGSATEGHPQYGTPTATPLVGLFNYIIDSK</sequence>
<keyword evidence="8" id="KW-1185">Reference proteome</keyword>
<dbReference type="InterPro" id="IPR000819">
    <property type="entry name" value="Peptidase_M17_C"/>
</dbReference>
<name>A0ABZ0K0B2_9GAMM</name>
<comment type="similarity">
    <text evidence="1">Belongs to the peptidase M17 family.</text>
</comment>
<evidence type="ECO:0000256" key="1">
    <source>
        <dbReference type="ARBA" id="ARBA00009528"/>
    </source>
</evidence>
<keyword evidence="5" id="KW-0464">Manganese</keyword>
<organism evidence="7 8">
    <name type="scientific">Shewanella youngdeokensis</name>
    <dbReference type="NCBI Taxonomy" id="2999068"/>
    <lineage>
        <taxon>Bacteria</taxon>
        <taxon>Pseudomonadati</taxon>
        <taxon>Pseudomonadota</taxon>
        <taxon>Gammaproteobacteria</taxon>
        <taxon>Alteromonadales</taxon>
        <taxon>Shewanellaceae</taxon>
        <taxon>Shewanella</taxon>
    </lineage>
</organism>
<dbReference type="SUPFAM" id="SSF53187">
    <property type="entry name" value="Zn-dependent exopeptidases"/>
    <property type="match status" value="1"/>
</dbReference>
<dbReference type="InterPro" id="IPR011356">
    <property type="entry name" value="Leucine_aapep/pepB"/>
</dbReference>
<dbReference type="Gene3D" id="3.40.630.10">
    <property type="entry name" value="Zn peptidases"/>
    <property type="match status" value="1"/>
</dbReference>
<evidence type="ECO:0000259" key="6">
    <source>
        <dbReference type="PROSITE" id="PS00631"/>
    </source>
</evidence>
<keyword evidence="4" id="KW-0378">Hydrolase</keyword>
<dbReference type="CDD" id="cd00433">
    <property type="entry name" value="Peptidase_M17"/>
    <property type="match status" value="1"/>
</dbReference>
<dbReference type="RefSeq" id="WP_310470251.1">
    <property type="nucleotide sequence ID" value="NZ_CP136522.1"/>
</dbReference>
<evidence type="ECO:0000256" key="3">
    <source>
        <dbReference type="ARBA" id="ARBA00022670"/>
    </source>
</evidence>
<accession>A0ABZ0K0B2</accession>